<accession>A0AAD7B3A9</accession>
<keyword evidence="3" id="KW-0347">Helicase</keyword>
<evidence type="ECO:0000256" key="1">
    <source>
        <dbReference type="ARBA" id="ARBA00022741"/>
    </source>
</evidence>
<keyword evidence="2" id="KW-0378">Hydrolase</keyword>
<evidence type="ECO:0008006" key="10">
    <source>
        <dbReference type="Google" id="ProtNLM"/>
    </source>
</evidence>
<evidence type="ECO:0000313" key="9">
    <source>
        <dbReference type="Proteomes" id="UP001221142"/>
    </source>
</evidence>
<evidence type="ECO:0000259" key="7">
    <source>
        <dbReference type="PROSITE" id="PS51194"/>
    </source>
</evidence>
<keyword evidence="4" id="KW-0067">ATP-binding</keyword>
<keyword evidence="9" id="KW-1185">Reference proteome</keyword>
<reference evidence="8" key="1">
    <citation type="submission" date="2023-03" db="EMBL/GenBank/DDBJ databases">
        <title>Massive genome expansion in bonnet fungi (Mycena s.s.) driven by repeated elements and novel gene families across ecological guilds.</title>
        <authorList>
            <consortium name="Lawrence Berkeley National Laboratory"/>
            <person name="Harder C.B."/>
            <person name="Miyauchi S."/>
            <person name="Viragh M."/>
            <person name="Kuo A."/>
            <person name="Thoen E."/>
            <person name="Andreopoulos B."/>
            <person name="Lu D."/>
            <person name="Skrede I."/>
            <person name="Drula E."/>
            <person name="Henrissat B."/>
            <person name="Morin E."/>
            <person name="Kohler A."/>
            <person name="Barry K."/>
            <person name="LaButti K."/>
            <person name="Morin E."/>
            <person name="Salamov A."/>
            <person name="Lipzen A."/>
            <person name="Mereny Z."/>
            <person name="Hegedus B."/>
            <person name="Baldrian P."/>
            <person name="Stursova M."/>
            <person name="Weitz H."/>
            <person name="Taylor A."/>
            <person name="Grigoriev I.V."/>
            <person name="Nagy L.G."/>
            <person name="Martin F."/>
            <person name="Kauserud H."/>
        </authorList>
    </citation>
    <scope>NUCLEOTIDE SEQUENCE</scope>
    <source>
        <strain evidence="8">9284</strain>
    </source>
</reference>
<dbReference type="Pfam" id="PF26076">
    <property type="entry name" value="WHD_DDX60"/>
    <property type="match status" value="1"/>
</dbReference>
<evidence type="ECO:0000259" key="6">
    <source>
        <dbReference type="PROSITE" id="PS51192"/>
    </source>
</evidence>
<dbReference type="InterPro" id="IPR011545">
    <property type="entry name" value="DEAD/DEAH_box_helicase_dom"/>
</dbReference>
<dbReference type="PANTHER" id="PTHR44533">
    <property type="entry name" value="DEAD/H RNA HELICASE, PUTATIVE-RELATED"/>
    <property type="match status" value="1"/>
</dbReference>
<dbReference type="SUPFAM" id="SSF52540">
    <property type="entry name" value="P-loop containing nucleoside triphosphate hydrolases"/>
    <property type="match status" value="2"/>
</dbReference>
<dbReference type="Pfam" id="PF00271">
    <property type="entry name" value="Helicase_C"/>
    <property type="match status" value="1"/>
</dbReference>
<proteinExistence type="predicted"/>
<evidence type="ECO:0000256" key="2">
    <source>
        <dbReference type="ARBA" id="ARBA00022801"/>
    </source>
</evidence>
<feature type="region of interest" description="Disordered" evidence="5">
    <location>
        <begin position="1131"/>
        <end position="1176"/>
    </location>
</feature>
<dbReference type="InterPro" id="IPR014001">
    <property type="entry name" value="Helicase_ATP-bd"/>
</dbReference>
<evidence type="ECO:0000256" key="5">
    <source>
        <dbReference type="SAM" id="MobiDB-lite"/>
    </source>
</evidence>
<gene>
    <name evidence="8" type="ORF">FB45DRAFT_1128535</name>
</gene>
<feature type="compositionally biased region" description="Basic and acidic residues" evidence="5">
    <location>
        <begin position="1131"/>
        <end position="1140"/>
    </location>
</feature>
<name>A0AAD7B3A9_9AGAR</name>
<feature type="compositionally biased region" description="Acidic residues" evidence="5">
    <location>
        <begin position="1648"/>
        <end position="1668"/>
    </location>
</feature>
<dbReference type="Pfam" id="PF00270">
    <property type="entry name" value="DEAD"/>
    <property type="match status" value="1"/>
</dbReference>
<feature type="compositionally biased region" description="Acidic residues" evidence="5">
    <location>
        <begin position="1"/>
        <end position="11"/>
    </location>
</feature>
<dbReference type="InterPro" id="IPR027417">
    <property type="entry name" value="P-loop_NTPase"/>
</dbReference>
<dbReference type="PROSITE" id="PS51194">
    <property type="entry name" value="HELICASE_CTER"/>
    <property type="match status" value="1"/>
</dbReference>
<dbReference type="InterPro" id="IPR059032">
    <property type="entry name" value="WHD_DDX60"/>
</dbReference>
<dbReference type="GO" id="GO:0016787">
    <property type="term" value="F:hydrolase activity"/>
    <property type="evidence" value="ECO:0007669"/>
    <property type="project" value="UniProtKB-KW"/>
</dbReference>
<dbReference type="InterPro" id="IPR055124">
    <property type="entry name" value="PIN-like_DDX60"/>
</dbReference>
<dbReference type="Gene3D" id="3.40.50.300">
    <property type="entry name" value="P-loop containing nucleotide triphosphate hydrolases"/>
    <property type="match status" value="2"/>
</dbReference>
<dbReference type="InterPro" id="IPR052431">
    <property type="entry name" value="SKI2_subfamily_helicases"/>
</dbReference>
<sequence>MDLDNFDDDFDGPQLSDGEAAGDIDFLPPAKTLQALDGHWFTPATRRARWMDLLGDYAGTELFIISGESLLERVLDEPLLAIGRSADLSFQLLHAYYVLEQTLLEFINRRANFEIAFWQSSYHSTIHTGSSPHFIVSSRHLARSLLFQHLLTLDVPVHVFKDFDDLAWLQFQNARRPMFVMINDGGACDSGQRKDHFRPHRALLQRASLLKLINTGVAIALLNGAEFINSKIMSFVYHEAHRRHQIVLPQIITRSMEQAGAALDGAIAQFSPVPLQRLRAVLAADALQTRLKQFAQRIQLSAEFSSDLLLIFILHAVILPHLSLIERAQPIQPLDPALTTLLQKQFLPNAFLTASAFPFNIDGRVFVSLISTLLSNPEVPLVDVVGDAALAEAAAVWTALGALPLPDLGKFRARYAGSTKPLVPVAAASASESAYKLLPFNHPTVSSLLWPDIAVEDEDERSPDSRLSFSVPFSDTRHWHNSRSILPNISVAKDDWARMRLNRSNQRFMNVLQKNAATLTGALGASLQQIVIKPHQTVGKKKDKPVQLTSVQKAREKIKQEKTALRDDRSSKWWQDELDSMKSLSPSAQTEHLKALFRNKRSEEGMIGLEMRLYSLHLLFVQWIGMASPEREEGGTRDRFVLAMMKDVKAICERGGITSSAFKILESILVSLGFAAYSCPTSFEFKKLLKNKQPRYDFMAIQEDPVVWQLRLFGEFMDRSMDSAPDSRVSFKPDAWQREVLDCIDQKFSVLAIGSAYECGKTFILYYSMEKILRESDDGILVYIAPTKALVTQIATEVYARFKKNLTNKSLWAVHTRDYRINDPQKCQILVTVPEILATLLLSPPLARHHHGLKFTTIGQQDGGSVWEEIILMAPCPIIGLSATIGSPEDFSDWLGSVQRAHGFEYRAIIHPHRYSHLRKFYYDLNDDNVPAFRGLHLHEDSQRSRFLHPISLLSFGSRSFPEDLSLEAADTLSLYRAMAKHAANSDSADLEPQTFFGSQPKPELLVQRDVIHYETALKAKLSALLAVEGTVGAGAGAASSIIEDLQDAKLKARKGLDNQESPERFLKNLIFMLADLQSKNGLPAILFQLDRTGCEVMAKKILSTLQSAEAGWKKKSPAWQRKVKQWEEWQRRQKARERAAATAAKNRKREEGEAGEGQSGAAEGNQSWESSFSPDEPCGEFSFAGTAMYSKAELAEDKRALRWSNTPEWVLDALERGVGIHHAGMNKKYRSLVESLFRRGFIRVMIATGTLALGINAPAKTAVFCGDSPFLTALMYRQCAGRAGRRGFDLLGNVIFYGLPMERVQRLVLSKLPPLGGNFPLTSSLSLRLMNLLNGSNDAPVAVEAVQSLLRLPRISFTSDVGRDQVLHHMRFSIEYLRRSGLLLADGRPLDLFSLAAHLYYQEPNNFTLVALLKSGVLHKICDSPDAVSARKDLMLVLAHLFGRQYLSRVYGNDEHIRALAKNSPSMIMLPPLPKAVRQVLEDHDKRILGIFTGYARACAAQIDADADSRLPLSNLSFPEPTESTLFRTDLQSTAIHVIARSPFVANSGHTDTSFSSVDELARSARNGLHVNGNSIPSMKHLASPHGAHMLNAYILDFYIHGQVATLARANGIRRGDVWYLLQDFSLTLAVIELSLRQLLTAAGDDVDDAVGDDPAEVEDDEEDEEGSSGKDPMKRPPGVKESDWRLYSVVRDVKEEFDVKFKAMWA</sequence>
<dbReference type="Proteomes" id="UP001221142">
    <property type="component" value="Unassembled WGS sequence"/>
</dbReference>
<evidence type="ECO:0000256" key="3">
    <source>
        <dbReference type="ARBA" id="ARBA00022806"/>
    </source>
</evidence>
<dbReference type="Pfam" id="PF23002">
    <property type="entry name" value="PIN-like_DDX60"/>
    <property type="match status" value="1"/>
</dbReference>
<feature type="domain" description="Helicase C-terminal" evidence="7">
    <location>
        <begin position="1185"/>
        <end position="1334"/>
    </location>
</feature>
<feature type="region of interest" description="Disordered" evidence="5">
    <location>
        <begin position="1648"/>
        <end position="1682"/>
    </location>
</feature>
<comment type="caution">
    <text evidence="8">The sequence shown here is derived from an EMBL/GenBank/DDBJ whole genome shotgun (WGS) entry which is preliminary data.</text>
</comment>
<dbReference type="GO" id="GO:0003676">
    <property type="term" value="F:nucleic acid binding"/>
    <property type="evidence" value="ECO:0007669"/>
    <property type="project" value="InterPro"/>
</dbReference>
<dbReference type="GO" id="GO:0004386">
    <property type="term" value="F:helicase activity"/>
    <property type="evidence" value="ECO:0007669"/>
    <property type="project" value="UniProtKB-KW"/>
</dbReference>
<dbReference type="GO" id="GO:0005524">
    <property type="term" value="F:ATP binding"/>
    <property type="evidence" value="ECO:0007669"/>
    <property type="project" value="UniProtKB-KW"/>
</dbReference>
<keyword evidence="1" id="KW-0547">Nucleotide-binding</keyword>
<dbReference type="PROSITE" id="PS51192">
    <property type="entry name" value="HELICASE_ATP_BIND_1"/>
    <property type="match status" value="1"/>
</dbReference>
<dbReference type="InterPro" id="IPR001650">
    <property type="entry name" value="Helicase_C-like"/>
</dbReference>
<protein>
    <recommendedName>
        <fullName evidence="10">P-loop containing nucleoside triphosphate hydrolase protein</fullName>
    </recommendedName>
</protein>
<organism evidence="8 9">
    <name type="scientific">Roridomyces roridus</name>
    <dbReference type="NCBI Taxonomy" id="1738132"/>
    <lineage>
        <taxon>Eukaryota</taxon>
        <taxon>Fungi</taxon>
        <taxon>Dikarya</taxon>
        <taxon>Basidiomycota</taxon>
        <taxon>Agaricomycotina</taxon>
        <taxon>Agaricomycetes</taxon>
        <taxon>Agaricomycetidae</taxon>
        <taxon>Agaricales</taxon>
        <taxon>Marasmiineae</taxon>
        <taxon>Mycenaceae</taxon>
        <taxon>Roridomyces</taxon>
    </lineage>
</organism>
<evidence type="ECO:0000313" key="8">
    <source>
        <dbReference type="EMBL" id="KAJ7608765.1"/>
    </source>
</evidence>
<dbReference type="GO" id="GO:0005737">
    <property type="term" value="C:cytoplasm"/>
    <property type="evidence" value="ECO:0007669"/>
    <property type="project" value="TreeGrafter"/>
</dbReference>
<dbReference type="PANTHER" id="PTHR44533:SF4">
    <property type="entry name" value="DEAD_H RNA HELICASE, PUTATIVE-RELATED"/>
    <property type="match status" value="1"/>
</dbReference>
<feature type="domain" description="Helicase ATP-binding" evidence="6">
    <location>
        <begin position="741"/>
        <end position="903"/>
    </location>
</feature>
<dbReference type="SMART" id="SM00490">
    <property type="entry name" value="HELICc"/>
    <property type="match status" value="1"/>
</dbReference>
<evidence type="ECO:0000256" key="4">
    <source>
        <dbReference type="ARBA" id="ARBA00022840"/>
    </source>
</evidence>
<feature type="region of interest" description="Disordered" evidence="5">
    <location>
        <begin position="1"/>
        <end position="21"/>
    </location>
</feature>
<feature type="compositionally biased region" description="Basic and acidic residues" evidence="5">
    <location>
        <begin position="1669"/>
        <end position="1682"/>
    </location>
</feature>
<dbReference type="EMBL" id="JARKIF010000043">
    <property type="protein sequence ID" value="KAJ7608765.1"/>
    <property type="molecule type" value="Genomic_DNA"/>
</dbReference>